<evidence type="ECO:0000256" key="1">
    <source>
        <dbReference type="SAM" id="SignalP"/>
    </source>
</evidence>
<dbReference type="Proteomes" id="UP000242317">
    <property type="component" value="Unassembled WGS sequence"/>
</dbReference>
<evidence type="ECO:0000313" key="3">
    <source>
        <dbReference type="Proteomes" id="UP000242317"/>
    </source>
</evidence>
<protein>
    <recommendedName>
        <fullName evidence="4">Nickel transport protein</fullName>
    </recommendedName>
</protein>
<reference evidence="3" key="1">
    <citation type="submission" date="2016-09" db="EMBL/GenBank/DDBJ databases">
        <authorList>
            <person name="Varghese N."/>
            <person name="Submissions S."/>
        </authorList>
    </citation>
    <scope>NUCLEOTIDE SEQUENCE [LARGE SCALE GENOMIC DNA]</scope>
    <source>
        <strain evidence="3">ANC 3699</strain>
    </source>
</reference>
<evidence type="ECO:0008006" key="4">
    <source>
        <dbReference type="Google" id="ProtNLM"/>
    </source>
</evidence>
<dbReference type="EMBL" id="FMYK01000005">
    <property type="protein sequence ID" value="SDC43978.1"/>
    <property type="molecule type" value="Genomic_DNA"/>
</dbReference>
<keyword evidence="3" id="KW-1185">Reference proteome</keyword>
<sequence>MYNNSGIFMLKFAQIKPLLMGSTLLALSAAASAHMLWLAPAENNQTLAYYGEFSAGELENQTGALKTFNTAKAQQGKKELTAKVESDHLLYATTGDQDVRVSQDMLYEDTLINFLAKTGRQNSQTSMEMEIAPVATNAKQFTVIFDGKPLAGQEVVVFAPNRWSKTYYTDDKGQFSVETPWTGLYVIEAGKAIEQGGKYQGKAYKSRYIVSTLSFEIQ</sequence>
<dbReference type="AlphaFoldDB" id="A0A1G6LKZ4"/>
<feature type="chain" id="PRO_5017302696" description="Nickel transport protein" evidence="1">
    <location>
        <begin position="34"/>
        <end position="218"/>
    </location>
</feature>
<organism evidence="2 3">
    <name type="scientific">Acinetobacter marinus</name>
    <dbReference type="NCBI Taxonomy" id="281375"/>
    <lineage>
        <taxon>Bacteria</taxon>
        <taxon>Pseudomonadati</taxon>
        <taxon>Pseudomonadota</taxon>
        <taxon>Gammaproteobacteria</taxon>
        <taxon>Moraxellales</taxon>
        <taxon>Moraxellaceae</taxon>
        <taxon>Acinetobacter</taxon>
    </lineage>
</organism>
<accession>A0A1G6LKZ4</accession>
<proteinExistence type="predicted"/>
<feature type="signal peptide" evidence="1">
    <location>
        <begin position="1"/>
        <end position="33"/>
    </location>
</feature>
<dbReference type="SUPFAM" id="SSF49478">
    <property type="entry name" value="Cna protein B-type domain"/>
    <property type="match status" value="1"/>
</dbReference>
<evidence type="ECO:0000313" key="2">
    <source>
        <dbReference type="EMBL" id="SDC43978.1"/>
    </source>
</evidence>
<dbReference type="Pfam" id="PF10670">
    <property type="entry name" value="DUF4198"/>
    <property type="match status" value="1"/>
</dbReference>
<keyword evidence="1" id="KW-0732">Signal</keyword>
<name>A0A1G6LKZ4_9GAMM</name>
<gene>
    <name evidence="2" type="ORF">SAMN05421749_105105</name>
</gene>
<dbReference type="InterPro" id="IPR019613">
    <property type="entry name" value="DUF4198"/>
</dbReference>